<dbReference type="SUPFAM" id="SSF53474">
    <property type="entry name" value="alpha/beta-Hydrolases"/>
    <property type="match status" value="1"/>
</dbReference>
<sequence>MEEHRFQTRDRRRTLRRLAGCTLAVLLLGWAGSTLAVTWSLTHRAVPRRPETSFDIPGVTRSDLTLTTSDGEALGAWLFSGRADLPSAIVMHGNNGSRSRSRKIIELLSQKGWTVLAVTLRAHGDSTGELNDIGWSARRDVITAVAFLEQTFPGRSIVVCGRSMSSAAAIFAAEELGDRVAGYWLEQPYNTLEAAAWRRLQQQLPPVFDLAAFTGMQLWSRAILPVSLSKIAPAQCICHVPAGGPLVILSGDMDDNLPLDDVQELVDQVRERARFVVFRGAGHVGMPETDPSLYESELDAFLKAVIERNGEAARESRQNPPEVM</sequence>
<dbReference type="Gene3D" id="3.40.50.1820">
    <property type="entry name" value="alpha/beta hydrolase"/>
    <property type="match status" value="1"/>
</dbReference>
<dbReference type="Pfam" id="PF00561">
    <property type="entry name" value="Abhydrolase_1"/>
    <property type="match status" value="1"/>
</dbReference>
<evidence type="ECO:0000259" key="1">
    <source>
        <dbReference type="Pfam" id="PF00561"/>
    </source>
</evidence>
<dbReference type="InterPro" id="IPR000073">
    <property type="entry name" value="AB_hydrolase_1"/>
</dbReference>
<dbReference type="Proteomes" id="UP000315700">
    <property type="component" value="Chromosome"/>
</dbReference>
<protein>
    <submittedName>
        <fullName evidence="2">Alpha/beta hydrolase family protein</fullName>
    </submittedName>
</protein>
<dbReference type="InParanoid" id="A0A517SG71"/>
<dbReference type="OrthoDB" id="9805123at2"/>
<name>A0A517SG71_9PLAN</name>
<dbReference type="InterPro" id="IPR052920">
    <property type="entry name" value="DNA-binding_regulatory"/>
</dbReference>
<accession>A0A517SG71</accession>
<dbReference type="AlphaFoldDB" id="A0A517SG71"/>
<dbReference type="KEGG" id="ccos:Pan44_31770"/>
<dbReference type="EMBL" id="CP036271">
    <property type="protein sequence ID" value="QDT55135.1"/>
    <property type="molecule type" value="Genomic_DNA"/>
</dbReference>
<organism evidence="2 3">
    <name type="scientific">Caulifigura coniformis</name>
    <dbReference type="NCBI Taxonomy" id="2527983"/>
    <lineage>
        <taxon>Bacteria</taxon>
        <taxon>Pseudomonadati</taxon>
        <taxon>Planctomycetota</taxon>
        <taxon>Planctomycetia</taxon>
        <taxon>Planctomycetales</taxon>
        <taxon>Planctomycetaceae</taxon>
        <taxon>Caulifigura</taxon>
    </lineage>
</organism>
<proteinExistence type="predicted"/>
<dbReference type="PANTHER" id="PTHR43358">
    <property type="entry name" value="ALPHA/BETA-HYDROLASE"/>
    <property type="match status" value="1"/>
</dbReference>
<reference evidence="2 3" key="1">
    <citation type="submission" date="2019-02" db="EMBL/GenBank/DDBJ databases">
        <title>Deep-cultivation of Planctomycetes and their phenomic and genomic characterization uncovers novel biology.</title>
        <authorList>
            <person name="Wiegand S."/>
            <person name="Jogler M."/>
            <person name="Boedeker C."/>
            <person name="Pinto D."/>
            <person name="Vollmers J."/>
            <person name="Rivas-Marin E."/>
            <person name="Kohn T."/>
            <person name="Peeters S.H."/>
            <person name="Heuer A."/>
            <person name="Rast P."/>
            <person name="Oberbeckmann S."/>
            <person name="Bunk B."/>
            <person name="Jeske O."/>
            <person name="Meyerdierks A."/>
            <person name="Storesund J.E."/>
            <person name="Kallscheuer N."/>
            <person name="Luecker S."/>
            <person name="Lage O.M."/>
            <person name="Pohl T."/>
            <person name="Merkel B.J."/>
            <person name="Hornburger P."/>
            <person name="Mueller R.-W."/>
            <person name="Bruemmer F."/>
            <person name="Labrenz M."/>
            <person name="Spormann A.M."/>
            <person name="Op den Camp H."/>
            <person name="Overmann J."/>
            <person name="Amann R."/>
            <person name="Jetten M.S.M."/>
            <person name="Mascher T."/>
            <person name="Medema M.H."/>
            <person name="Devos D.P."/>
            <person name="Kaster A.-K."/>
            <person name="Ovreas L."/>
            <person name="Rohde M."/>
            <person name="Galperin M.Y."/>
            <person name="Jogler C."/>
        </authorList>
    </citation>
    <scope>NUCLEOTIDE SEQUENCE [LARGE SCALE GENOMIC DNA]</scope>
    <source>
        <strain evidence="2 3">Pan44</strain>
    </source>
</reference>
<evidence type="ECO:0000313" key="2">
    <source>
        <dbReference type="EMBL" id="QDT55135.1"/>
    </source>
</evidence>
<gene>
    <name evidence="2" type="ORF">Pan44_31770</name>
</gene>
<evidence type="ECO:0000313" key="3">
    <source>
        <dbReference type="Proteomes" id="UP000315700"/>
    </source>
</evidence>
<keyword evidence="2" id="KW-0378">Hydrolase</keyword>
<dbReference type="GO" id="GO:0016787">
    <property type="term" value="F:hydrolase activity"/>
    <property type="evidence" value="ECO:0007669"/>
    <property type="project" value="UniProtKB-KW"/>
</dbReference>
<dbReference type="InterPro" id="IPR029058">
    <property type="entry name" value="AB_hydrolase_fold"/>
</dbReference>
<dbReference type="PANTHER" id="PTHR43358:SF4">
    <property type="entry name" value="ALPHA_BETA HYDROLASE FOLD-1 DOMAIN-CONTAINING PROTEIN"/>
    <property type="match status" value="1"/>
</dbReference>
<dbReference type="RefSeq" id="WP_145030922.1">
    <property type="nucleotide sequence ID" value="NZ_CP036271.1"/>
</dbReference>
<feature type="domain" description="AB hydrolase-1" evidence="1">
    <location>
        <begin position="89"/>
        <end position="207"/>
    </location>
</feature>
<keyword evidence="3" id="KW-1185">Reference proteome</keyword>